<feature type="compositionally biased region" description="Basic and acidic residues" evidence="1">
    <location>
        <begin position="380"/>
        <end position="396"/>
    </location>
</feature>
<dbReference type="Proteomes" id="UP000321518">
    <property type="component" value="Unassembled WGS sequence"/>
</dbReference>
<gene>
    <name evidence="2" type="ORF">Rt10032_c04g1736</name>
</gene>
<feature type="compositionally biased region" description="Basic and acidic residues" evidence="1">
    <location>
        <begin position="273"/>
        <end position="285"/>
    </location>
</feature>
<protein>
    <submittedName>
        <fullName evidence="2">Uncharacterized protein</fullName>
    </submittedName>
</protein>
<feature type="region of interest" description="Disordered" evidence="1">
    <location>
        <begin position="380"/>
        <end position="430"/>
    </location>
</feature>
<sequence>MMPNDLVAPCPGPPNPPAASYALWSKQESTHTSWQDVFLAMQLAGLHLGMVELGIKWSDDATGRLRVHRTALAGETNPPTTLCRAKPVNRKERDGPWRVCAWHKVTLRDYLRYCEDNDRRVSVTRYEPTVNPILLFRYMNLTGLDQRCAVEAALRIESRRRGRFLRSETSTVHCNDRDRTLLIYTCTTSPCSCRVQLESSLSPTEWCCTVLRPFHKCPSTGGEISPDLQKCLDYFPPVEFDLPLSPPPTPTLARHAHADSATAERVTSPSVRTPKEEDQPDRLVLDDSDQNNLDFDCIVAGDPFRSPTPENDYQMHGPFATIPRSHSAARKAKPAVPSRSSSAAANRQPSTTPKAPLENQVSALKAQLAVLEQRLEQRLEAKTQSKQTEKRTDKVQAARTKVRGLKGKLKAGKGSQPWYGRRGPRKRQQN</sequence>
<accession>A0A511KBI0</accession>
<dbReference type="OrthoDB" id="10290199at2759"/>
<evidence type="ECO:0000313" key="2">
    <source>
        <dbReference type="EMBL" id="GEM07719.1"/>
    </source>
</evidence>
<name>A0A511KBI0_RHOTO</name>
<proteinExistence type="predicted"/>
<feature type="region of interest" description="Disordered" evidence="1">
    <location>
        <begin position="243"/>
        <end position="359"/>
    </location>
</feature>
<reference evidence="2 3" key="1">
    <citation type="submission" date="2019-07" db="EMBL/GenBank/DDBJ databases">
        <title>Rhodotorula toruloides NBRC10032 genome sequencing.</title>
        <authorList>
            <person name="Shida Y."/>
            <person name="Takaku H."/>
            <person name="Ogasawara W."/>
            <person name="Mori K."/>
        </authorList>
    </citation>
    <scope>NUCLEOTIDE SEQUENCE [LARGE SCALE GENOMIC DNA]</scope>
    <source>
        <strain evidence="2 3">NBRC10032</strain>
    </source>
</reference>
<evidence type="ECO:0000313" key="3">
    <source>
        <dbReference type="Proteomes" id="UP000321518"/>
    </source>
</evidence>
<feature type="compositionally biased region" description="Basic residues" evidence="1">
    <location>
        <begin position="400"/>
        <end position="411"/>
    </location>
</feature>
<dbReference type="AlphaFoldDB" id="A0A511KBI0"/>
<comment type="caution">
    <text evidence="2">The sequence shown here is derived from an EMBL/GenBank/DDBJ whole genome shotgun (WGS) entry which is preliminary data.</text>
</comment>
<organism evidence="2 3">
    <name type="scientific">Rhodotorula toruloides</name>
    <name type="common">Yeast</name>
    <name type="synonym">Rhodosporidium toruloides</name>
    <dbReference type="NCBI Taxonomy" id="5286"/>
    <lineage>
        <taxon>Eukaryota</taxon>
        <taxon>Fungi</taxon>
        <taxon>Dikarya</taxon>
        <taxon>Basidiomycota</taxon>
        <taxon>Pucciniomycotina</taxon>
        <taxon>Microbotryomycetes</taxon>
        <taxon>Sporidiobolales</taxon>
        <taxon>Sporidiobolaceae</taxon>
        <taxon>Rhodotorula</taxon>
    </lineage>
</organism>
<dbReference type="EMBL" id="BJWK01000004">
    <property type="protein sequence ID" value="GEM07719.1"/>
    <property type="molecule type" value="Genomic_DNA"/>
</dbReference>
<feature type="compositionally biased region" description="Low complexity" evidence="1">
    <location>
        <begin position="334"/>
        <end position="350"/>
    </location>
</feature>
<evidence type="ECO:0000256" key="1">
    <source>
        <dbReference type="SAM" id="MobiDB-lite"/>
    </source>
</evidence>